<organism evidence="1 2">
    <name type="scientific">Lentinus tigrinus ALCF2SS1-6</name>
    <dbReference type="NCBI Taxonomy" id="1328759"/>
    <lineage>
        <taxon>Eukaryota</taxon>
        <taxon>Fungi</taxon>
        <taxon>Dikarya</taxon>
        <taxon>Basidiomycota</taxon>
        <taxon>Agaricomycotina</taxon>
        <taxon>Agaricomycetes</taxon>
        <taxon>Polyporales</taxon>
        <taxon>Polyporaceae</taxon>
        <taxon>Lentinus</taxon>
    </lineage>
</organism>
<evidence type="ECO:0000313" key="1">
    <source>
        <dbReference type="EMBL" id="RPD66152.1"/>
    </source>
</evidence>
<dbReference type="Proteomes" id="UP000313359">
    <property type="component" value="Unassembled WGS sequence"/>
</dbReference>
<evidence type="ECO:0000313" key="2">
    <source>
        <dbReference type="Proteomes" id="UP000313359"/>
    </source>
</evidence>
<gene>
    <name evidence="1" type="ORF">L227DRAFT_134165</name>
</gene>
<reference evidence="1" key="1">
    <citation type="journal article" date="2018" name="Genome Biol. Evol.">
        <title>Genomics and development of Lentinus tigrinus, a white-rot wood-decaying mushroom with dimorphic fruiting bodies.</title>
        <authorList>
            <person name="Wu B."/>
            <person name="Xu Z."/>
            <person name="Knudson A."/>
            <person name="Carlson A."/>
            <person name="Chen N."/>
            <person name="Kovaka S."/>
            <person name="LaButti K."/>
            <person name="Lipzen A."/>
            <person name="Pennachio C."/>
            <person name="Riley R."/>
            <person name="Schakwitz W."/>
            <person name="Umezawa K."/>
            <person name="Ohm R.A."/>
            <person name="Grigoriev I.V."/>
            <person name="Nagy L.G."/>
            <person name="Gibbons J."/>
            <person name="Hibbett D."/>
        </authorList>
    </citation>
    <scope>NUCLEOTIDE SEQUENCE [LARGE SCALE GENOMIC DNA]</scope>
    <source>
        <strain evidence="1">ALCF2SS1-6</strain>
    </source>
</reference>
<keyword evidence="2" id="KW-1185">Reference proteome</keyword>
<dbReference type="AlphaFoldDB" id="A0A5C2SQR5"/>
<sequence length="149" mass="16725">MPRSRSRWLADAPHPPGRHQCFKRVVPPASCSSPAPLARHNSYTLLHHQETLADGDLTLPRFDSHFLYHTLFTAYPSKLQQTVLHDLERATPGPCRPGTDSTTQCTQHFLTFGSAHSTSQPATYYDRWHGLKLICTTSNFFVATKPVAL</sequence>
<dbReference type="EMBL" id="ML122251">
    <property type="protein sequence ID" value="RPD66152.1"/>
    <property type="molecule type" value="Genomic_DNA"/>
</dbReference>
<protein>
    <submittedName>
        <fullName evidence="1">Uncharacterized protein</fullName>
    </submittedName>
</protein>
<accession>A0A5C2SQR5</accession>
<name>A0A5C2SQR5_9APHY</name>
<proteinExistence type="predicted"/>